<dbReference type="InterPro" id="IPR011990">
    <property type="entry name" value="TPR-like_helical_dom_sf"/>
</dbReference>
<proteinExistence type="predicted"/>
<dbReference type="SUPFAM" id="SSF48452">
    <property type="entry name" value="TPR-like"/>
    <property type="match status" value="1"/>
</dbReference>
<sequence>MPFSWHALGSSQRTAEFLFLICYSDFAKTRGINLNHHHPEPSDAETASIVATLTRELRSIVDHSDKPEKKGGTPIDRDPAKLLAIGEALCHAGDFRNALPIALYLVSNPNMPSRHAFLAASCLQRLGRPELAVRLFGLCTLLEGEAPTPAPLLRAGECLAAVGQTEEAVQMLDFAIEIARQNAGHAAIQSLAQAKLDALRAVH</sequence>
<dbReference type="Proteomes" id="UP001500975">
    <property type="component" value="Unassembled WGS sequence"/>
</dbReference>
<gene>
    <name evidence="1" type="ORF">GCM10023165_51220</name>
</gene>
<reference evidence="2" key="1">
    <citation type="journal article" date="2019" name="Int. J. Syst. Evol. Microbiol.">
        <title>The Global Catalogue of Microorganisms (GCM) 10K type strain sequencing project: providing services to taxonomists for standard genome sequencing and annotation.</title>
        <authorList>
            <consortium name="The Broad Institute Genomics Platform"/>
            <consortium name="The Broad Institute Genome Sequencing Center for Infectious Disease"/>
            <person name="Wu L."/>
            <person name="Ma J."/>
        </authorList>
    </citation>
    <scope>NUCLEOTIDE SEQUENCE [LARGE SCALE GENOMIC DNA]</scope>
    <source>
        <strain evidence="2">JCM 17804</strain>
    </source>
</reference>
<dbReference type="EMBL" id="BAABGJ010000081">
    <property type="protein sequence ID" value="GAA4357382.1"/>
    <property type="molecule type" value="Genomic_DNA"/>
</dbReference>
<protein>
    <recommendedName>
        <fullName evidence="3">Tetratricopeptide repeat protein</fullName>
    </recommendedName>
</protein>
<dbReference type="Gene3D" id="1.25.40.10">
    <property type="entry name" value="Tetratricopeptide repeat domain"/>
    <property type="match status" value="1"/>
</dbReference>
<evidence type="ECO:0000313" key="2">
    <source>
        <dbReference type="Proteomes" id="UP001500975"/>
    </source>
</evidence>
<comment type="caution">
    <text evidence="1">The sequence shown here is derived from an EMBL/GenBank/DDBJ whole genome shotgun (WGS) entry which is preliminary data.</text>
</comment>
<keyword evidence="2" id="KW-1185">Reference proteome</keyword>
<evidence type="ECO:0000313" key="1">
    <source>
        <dbReference type="EMBL" id="GAA4357382.1"/>
    </source>
</evidence>
<name>A0ABP8IEZ9_9BURK</name>
<evidence type="ECO:0008006" key="3">
    <source>
        <dbReference type="Google" id="ProtNLM"/>
    </source>
</evidence>
<organism evidence="1 2">
    <name type="scientific">Variovorax defluvii</name>
    <dbReference type="NCBI Taxonomy" id="913761"/>
    <lineage>
        <taxon>Bacteria</taxon>
        <taxon>Pseudomonadati</taxon>
        <taxon>Pseudomonadota</taxon>
        <taxon>Betaproteobacteria</taxon>
        <taxon>Burkholderiales</taxon>
        <taxon>Comamonadaceae</taxon>
        <taxon>Variovorax</taxon>
    </lineage>
</organism>
<dbReference type="RefSeq" id="WP_345541551.1">
    <property type="nucleotide sequence ID" value="NZ_BAABGJ010000081.1"/>
</dbReference>
<accession>A0ABP8IEZ9</accession>